<comment type="caution">
    <text evidence="2">The sequence shown here is derived from an EMBL/GenBank/DDBJ whole genome shotgun (WGS) entry which is preliminary data.</text>
</comment>
<evidence type="ECO:0000256" key="1">
    <source>
        <dbReference type="ARBA" id="ARBA00010552"/>
    </source>
</evidence>
<dbReference type="PANTHER" id="PTHR11803:SF58">
    <property type="entry name" value="PROTEIN HMF1-RELATED"/>
    <property type="match status" value="1"/>
</dbReference>
<comment type="similarity">
    <text evidence="1">Belongs to the RutC family.</text>
</comment>
<organism evidence="2 3">
    <name type="scientific">Dictyobacter kobayashii</name>
    <dbReference type="NCBI Taxonomy" id="2014872"/>
    <lineage>
        <taxon>Bacteria</taxon>
        <taxon>Bacillati</taxon>
        <taxon>Chloroflexota</taxon>
        <taxon>Ktedonobacteria</taxon>
        <taxon>Ktedonobacterales</taxon>
        <taxon>Dictyobacteraceae</taxon>
        <taxon>Dictyobacter</taxon>
    </lineage>
</organism>
<reference evidence="3" key="1">
    <citation type="submission" date="2018-12" db="EMBL/GenBank/DDBJ databases">
        <title>Tengunoibacter tsumagoiensis gen. nov., sp. nov., Dictyobacter kobayashii sp. nov., D. alpinus sp. nov., and D. joshuensis sp. nov. and description of Dictyobacteraceae fam. nov. within the order Ktedonobacterales isolated from Tengu-no-mugimeshi.</title>
        <authorList>
            <person name="Wang C.M."/>
            <person name="Zheng Y."/>
            <person name="Sakai Y."/>
            <person name="Toyoda A."/>
            <person name="Minakuchi Y."/>
            <person name="Abe K."/>
            <person name="Yokota A."/>
            <person name="Yabe S."/>
        </authorList>
    </citation>
    <scope>NUCLEOTIDE SEQUENCE [LARGE SCALE GENOMIC DNA]</scope>
    <source>
        <strain evidence="3">Uno11</strain>
    </source>
</reference>
<gene>
    <name evidence="2" type="ORF">KDK_52210</name>
</gene>
<evidence type="ECO:0000313" key="3">
    <source>
        <dbReference type="Proteomes" id="UP000287188"/>
    </source>
</evidence>
<name>A0A402AQG8_9CHLR</name>
<dbReference type="AlphaFoldDB" id="A0A402AQG8"/>
<dbReference type="SUPFAM" id="SSF55298">
    <property type="entry name" value="YjgF-like"/>
    <property type="match status" value="1"/>
</dbReference>
<dbReference type="GO" id="GO:0019239">
    <property type="term" value="F:deaminase activity"/>
    <property type="evidence" value="ECO:0007669"/>
    <property type="project" value="TreeGrafter"/>
</dbReference>
<keyword evidence="3" id="KW-1185">Reference proteome</keyword>
<proteinExistence type="inferred from homology"/>
<dbReference type="PANTHER" id="PTHR11803">
    <property type="entry name" value="2-IMINOBUTANOATE/2-IMINOPROPANOATE DEAMINASE RIDA"/>
    <property type="match status" value="1"/>
</dbReference>
<protein>
    <submittedName>
        <fullName evidence="2">Enamine deaminase RidA</fullName>
    </submittedName>
</protein>
<dbReference type="Pfam" id="PF01042">
    <property type="entry name" value="Ribonuc_L-PSP"/>
    <property type="match status" value="1"/>
</dbReference>
<dbReference type="Gene3D" id="3.30.1330.40">
    <property type="entry name" value="RutC-like"/>
    <property type="match status" value="1"/>
</dbReference>
<dbReference type="EMBL" id="BIFS01000001">
    <property type="protein sequence ID" value="GCE21421.1"/>
    <property type="molecule type" value="Genomic_DNA"/>
</dbReference>
<dbReference type="CDD" id="cd00448">
    <property type="entry name" value="YjgF_YER057c_UK114_family"/>
    <property type="match status" value="1"/>
</dbReference>
<dbReference type="InterPro" id="IPR006175">
    <property type="entry name" value="YjgF/YER057c/UK114"/>
</dbReference>
<dbReference type="GO" id="GO:0005829">
    <property type="term" value="C:cytosol"/>
    <property type="evidence" value="ECO:0007669"/>
    <property type="project" value="TreeGrafter"/>
</dbReference>
<evidence type="ECO:0000313" key="2">
    <source>
        <dbReference type="EMBL" id="GCE21421.1"/>
    </source>
</evidence>
<dbReference type="InterPro" id="IPR035959">
    <property type="entry name" value="RutC-like_sf"/>
</dbReference>
<accession>A0A402AQG8</accession>
<dbReference type="Proteomes" id="UP000287188">
    <property type="component" value="Unassembled WGS sequence"/>
</dbReference>
<sequence length="149" mass="16487">MMDEYLLEEGKIVTDQPTNIRFINPPAIAPAPGYTHVVEVTRGRTIYIAGQIALDQAGNVVGPHDFRAQTRQVFENLKAALAAVGADFTHVVKLNMYVVDISQLLALREVRDSYVNTVNPPASTLVEVRKLAREELLIEIEAVAHLPEQ</sequence>